<dbReference type="InterPro" id="IPR003692">
    <property type="entry name" value="Hydantoinase_B"/>
</dbReference>
<evidence type="ECO:0000259" key="1">
    <source>
        <dbReference type="Pfam" id="PF02538"/>
    </source>
</evidence>
<dbReference type="PANTHER" id="PTHR11365:SF23">
    <property type="entry name" value="HYPOTHETICAL 5-OXOPROLINASE (EUROFUNG)-RELATED"/>
    <property type="match status" value="1"/>
</dbReference>
<evidence type="ECO:0000313" key="3">
    <source>
        <dbReference type="Proteomes" id="UP000660861"/>
    </source>
</evidence>
<gene>
    <name evidence="2" type="ORF">H8709_07765</name>
</gene>
<dbReference type="InterPro" id="IPR045079">
    <property type="entry name" value="Oxoprolinase-like"/>
</dbReference>
<name>A0A926IC08_9FIRM</name>
<evidence type="ECO:0000313" key="2">
    <source>
        <dbReference type="EMBL" id="MBC8570722.1"/>
    </source>
</evidence>
<dbReference type="GO" id="GO:0005829">
    <property type="term" value="C:cytosol"/>
    <property type="evidence" value="ECO:0007669"/>
    <property type="project" value="TreeGrafter"/>
</dbReference>
<feature type="domain" description="Hydantoinase B/oxoprolinase" evidence="1">
    <location>
        <begin position="7"/>
        <end position="528"/>
    </location>
</feature>
<comment type="caution">
    <text evidence="2">The sequence shown here is derived from an EMBL/GenBank/DDBJ whole genome shotgun (WGS) entry which is preliminary data.</text>
</comment>
<reference evidence="2" key="1">
    <citation type="submission" date="2020-08" db="EMBL/GenBank/DDBJ databases">
        <title>Genome public.</title>
        <authorList>
            <person name="Liu C."/>
            <person name="Sun Q."/>
        </authorList>
    </citation>
    <scope>NUCLEOTIDE SEQUENCE</scope>
    <source>
        <strain evidence="2">NSJ-54</strain>
    </source>
</reference>
<dbReference type="PANTHER" id="PTHR11365">
    <property type="entry name" value="5-OXOPROLINASE RELATED"/>
    <property type="match status" value="1"/>
</dbReference>
<dbReference type="RefSeq" id="WP_262397819.1">
    <property type="nucleotide sequence ID" value="NZ_JACRTC010000005.1"/>
</dbReference>
<organism evidence="2 3">
    <name type="scientific">Zongyangia hominis</name>
    <dbReference type="NCBI Taxonomy" id="2763677"/>
    <lineage>
        <taxon>Bacteria</taxon>
        <taxon>Bacillati</taxon>
        <taxon>Bacillota</taxon>
        <taxon>Clostridia</taxon>
        <taxon>Eubacteriales</taxon>
        <taxon>Oscillospiraceae</taxon>
        <taxon>Zongyangia</taxon>
    </lineage>
</organism>
<keyword evidence="3" id="KW-1185">Reference proteome</keyword>
<protein>
    <submittedName>
        <fullName evidence="2">Hydantoinase B/oxoprolinase family protein</fullName>
    </submittedName>
</protein>
<dbReference type="AlphaFoldDB" id="A0A926IC08"/>
<dbReference type="EMBL" id="JACRTC010000005">
    <property type="protein sequence ID" value="MBC8570722.1"/>
    <property type="molecule type" value="Genomic_DNA"/>
</dbReference>
<dbReference type="Proteomes" id="UP000660861">
    <property type="component" value="Unassembled WGS sequence"/>
</dbReference>
<dbReference type="Pfam" id="PF02538">
    <property type="entry name" value="Hydantoinase_B"/>
    <property type="match status" value="1"/>
</dbReference>
<accession>A0A926IC08</accession>
<sequence length="558" mass="60755">MSNKVSPIVVEIVRNALNSAAHEMNNSLARSAFSPLIYEMKDCSVGIFDIDGQMLGQSAGLPIFLGNLDICIKILNDTVGIESHKEGDLYIMNDSYMQGTHVGDFTTVSPIFYKGELVGFTATRAAMLDVGAKVPGACIDSTDIYQEGIRMPPVKLIDQGVLREDVLNLISLNSRFHAAMKGDIGAQIAASRTGEKRFVEILDRFGLDVVREATKEIFRQAEQLDREFVKTLPDGTYYAEGCLDNDNYDLEHHVKVCCKVVVDGDNMVIDLTGSNPATKGAVNCGFAQTIAAARVAFKELVNPDAPICGGNFRNLDVIVPPGSIFAAEEPAPCQWYFSSLGLLIDLVVKALAEVVPDKAAGAHYGDSMVIFFYGTNPRRGNEFFTSCEATVGGWGGFDGGDGESALINMVNGDFKNLPVEFVEHTYPVEVQCYKIRQDSEGAGKYRGGCGVIRQYKVETDDCAIGTWFERSVTPAWGLLGGGDATPPYVVIEPDTPDEKRFLKGADLRLKRGSVVRLYTGGGGGYGDPKERCRDAVKRDIENGYISVERARAVYGWDQ</sequence>
<dbReference type="GO" id="GO:0017168">
    <property type="term" value="F:5-oxoprolinase (ATP-hydrolyzing) activity"/>
    <property type="evidence" value="ECO:0007669"/>
    <property type="project" value="TreeGrafter"/>
</dbReference>
<proteinExistence type="predicted"/>
<dbReference type="GO" id="GO:0006749">
    <property type="term" value="P:glutathione metabolic process"/>
    <property type="evidence" value="ECO:0007669"/>
    <property type="project" value="TreeGrafter"/>
</dbReference>